<evidence type="ECO:0000313" key="2">
    <source>
        <dbReference type="EMBL" id="RCK81614.1"/>
    </source>
</evidence>
<feature type="signal peptide" evidence="1">
    <location>
        <begin position="1"/>
        <end position="21"/>
    </location>
</feature>
<reference evidence="2 3" key="1">
    <citation type="submission" date="2018-05" db="EMBL/GenBank/DDBJ databases">
        <title>A metagenomic window into the 2 km-deep terrestrial subsurface aquifer revealed taxonomically and functionally diverse microbial community comprising novel uncultured bacterial lineages.</title>
        <authorList>
            <person name="Kadnikov V.V."/>
            <person name="Mardanov A.V."/>
            <person name="Beletsky A.V."/>
            <person name="Banks D."/>
            <person name="Pimenov N.V."/>
            <person name="Frank Y.A."/>
            <person name="Karnachuk O.V."/>
            <person name="Ravin N.V."/>
        </authorList>
    </citation>
    <scope>NUCLEOTIDE SEQUENCE [LARGE SCALE GENOMIC DNA]</scope>
    <source>
        <strain evidence="2">BY5</strain>
    </source>
</reference>
<gene>
    <name evidence="2" type="ORF">OZSIB_0748</name>
</gene>
<feature type="chain" id="PRO_5016677850" evidence="1">
    <location>
        <begin position="22"/>
        <end position="223"/>
    </location>
</feature>
<proteinExistence type="predicted"/>
<dbReference type="GO" id="GO:0003824">
    <property type="term" value="F:catalytic activity"/>
    <property type="evidence" value="ECO:0007669"/>
    <property type="project" value="InterPro"/>
</dbReference>
<accession>A0A367ZTY6</accession>
<dbReference type="EMBL" id="QOQW01000001">
    <property type="protein sequence ID" value="RCK81614.1"/>
    <property type="molecule type" value="Genomic_DNA"/>
</dbReference>
<dbReference type="AlphaFoldDB" id="A0A367ZTY6"/>
<organism evidence="2 3">
    <name type="scientific">Candidatus Ozemobacter sibiricus</name>
    <dbReference type="NCBI Taxonomy" id="2268124"/>
    <lineage>
        <taxon>Bacteria</taxon>
        <taxon>Candidatus Ozemobacteria</taxon>
        <taxon>Candidatus Ozemobacterales</taxon>
        <taxon>Candidatus Ozemobacteraceae</taxon>
        <taxon>Candidatus Ozemobacter</taxon>
    </lineage>
</organism>
<dbReference type="InterPro" id="IPR058240">
    <property type="entry name" value="rSAM_sf"/>
</dbReference>
<name>A0A367ZTY6_9BACT</name>
<dbReference type="InterPro" id="IPR007197">
    <property type="entry name" value="rSAM"/>
</dbReference>
<dbReference type="SUPFAM" id="SSF102114">
    <property type="entry name" value="Radical SAM enzymes"/>
    <property type="match status" value="1"/>
</dbReference>
<sequence length="223" mass="24398">MITLAGCSAACLFCYLAAAEAHPVALDPSAFVAIAQDLARRGATCLYLVNPEVSCHELLGEALAAVRRLEPEWPIVLKLGGHEPLALARALRPWTDAVSLDVKVFGPADAATVVGCPDYAERVRALADFWRTELGPWPGDRPTPQGVWFRHVVLPERAHGWGDGLRAVDPTGRVPVWVTLHYRPFGRARQHPVLGRRLEAAERQAAVEVARGLQREGRTVWLA</sequence>
<keyword evidence="1" id="KW-0732">Signal</keyword>
<dbReference type="SFLD" id="SFLDS00029">
    <property type="entry name" value="Radical_SAM"/>
    <property type="match status" value="1"/>
</dbReference>
<dbReference type="GO" id="GO:0051536">
    <property type="term" value="F:iron-sulfur cluster binding"/>
    <property type="evidence" value="ECO:0007669"/>
    <property type="project" value="InterPro"/>
</dbReference>
<protein>
    <submittedName>
        <fullName evidence="2">Radical activating enzyme</fullName>
    </submittedName>
</protein>
<comment type="caution">
    <text evidence="2">The sequence shown here is derived from an EMBL/GenBank/DDBJ whole genome shotgun (WGS) entry which is preliminary data.</text>
</comment>
<dbReference type="Proteomes" id="UP000252355">
    <property type="component" value="Unassembled WGS sequence"/>
</dbReference>
<evidence type="ECO:0000313" key="3">
    <source>
        <dbReference type="Proteomes" id="UP000252355"/>
    </source>
</evidence>
<evidence type="ECO:0000256" key="1">
    <source>
        <dbReference type="SAM" id="SignalP"/>
    </source>
</evidence>